<dbReference type="InterPro" id="IPR010559">
    <property type="entry name" value="Sig_transdc_His_kin_internal"/>
</dbReference>
<dbReference type="Gene3D" id="3.30.565.10">
    <property type="entry name" value="Histidine kinase-like ATPase, C-terminal domain"/>
    <property type="match status" value="1"/>
</dbReference>
<evidence type="ECO:0000259" key="14">
    <source>
        <dbReference type="PROSITE" id="PS50109"/>
    </source>
</evidence>
<evidence type="ECO:0000256" key="8">
    <source>
        <dbReference type="ARBA" id="ARBA00022777"/>
    </source>
</evidence>
<dbReference type="InterPro" id="IPR050640">
    <property type="entry name" value="Bact_2-comp_sensor_kinase"/>
</dbReference>
<comment type="caution">
    <text evidence="16">The sequence shown here is derived from an EMBL/GenBank/DDBJ whole genome shotgun (WGS) entry which is preliminary data.</text>
</comment>
<dbReference type="GO" id="GO:0000155">
    <property type="term" value="F:phosphorelay sensor kinase activity"/>
    <property type="evidence" value="ECO:0007669"/>
    <property type="project" value="InterPro"/>
</dbReference>
<accession>A0A255HZN3</accession>
<evidence type="ECO:0000259" key="15">
    <source>
        <dbReference type="PROSITE" id="PS50885"/>
    </source>
</evidence>
<dbReference type="Gene3D" id="6.10.340.10">
    <property type="match status" value="1"/>
</dbReference>
<dbReference type="Proteomes" id="UP000247523">
    <property type="component" value="Unassembled WGS sequence"/>
</dbReference>
<feature type="transmembrane region" description="Helical" evidence="13">
    <location>
        <begin position="303"/>
        <end position="323"/>
    </location>
</feature>
<evidence type="ECO:0000313" key="17">
    <source>
        <dbReference type="Proteomes" id="UP000247523"/>
    </source>
</evidence>
<dbReference type="SUPFAM" id="SSF158472">
    <property type="entry name" value="HAMP domain-like"/>
    <property type="match status" value="1"/>
</dbReference>
<dbReference type="GO" id="GO:0005886">
    <property type="term" value="C:plasma membrane"/>
    <property type="evidence" value="ECO:0007669"/>
    <property type="project" value="UniProtKB-SubCell"/>
</dbReference>
<keyword evidence="10" id="KW-0902">Two-component regulatory system</keyword>
<dbReference type="PANTHER" id="PTHR34220">
    <property type="entry name" value="SENSOR HISTIDINE KINASE YPDA"/>
    <property type="match status" value="1"/>
</dbReference>
<dbReference type="RefSeq" id="WP_094380188.1">
    <property type="nucleotide sequence ID" value="NZ_QICS01000004.1"/>
</dbReference>
<feature type="transmembrane region" description="Helical" evidence="13">
    <location>
        <begin position="20"/>
        <end position="41"/>
    </location>
</feature>
<dbReference type="CDD" id="cd12912">
    <property type="entry name" value="PDC2_MCP_like"/>
    <property type="match status" value="1"/>
</dbReference>
<dbReference type="EMBL" id="QICS01000004">
    <property type="protein sequence ID" value="PXV91027.1"/>
    <property type="molecule type" value="Genomic_DNA"/>
</dbReference>
<comment type="catalytic activity">
    <reaction evidence="1">
        <text>ATP + protein L-histidine = ADP + protein N-phospho-L-histidine.</text>
        <dbReference type="EC" id="2.7.13.3"/>
    </reaction>
</comment>
<dbReference type="Gene3D" id="3.30.450.20">
    <property type="entry name" value="PAS domain"/>
    <property type="match status" value="2"/>
</dbReference>
<feature type="coiled-coil region" evidence="12">
    <location>
        <begin position="366"/>
        <end position="393"/>
    </location>
</feature>
<evidence type="ECO:0000256" key="11">
    <source>
        <dbReference type="ARBA" id="ARBA00023136"/>
    </source>
</evidence>
<feature type="domain" description="Histidine kinase" evidence="14">
    <location>
        <begin position="489"/>
        <end position="591"/>
    </location>
</feature>
<dbReference type="SMART" id="SM00387">
    <property type="entry name" value="HATPase_c"/>
    <property type="match status" value="1"/>
</dbReference>
<dbReference type="PROSITE" id="PS50109">
    <property type="entry name" value="HIS_KIN"/>
    <property type="match status" value="1"/>
</dbReference>
<dbReference type="InterPro" id="IPR005467">
    <property type="entry name" value="His_kinase_dom"/>
</dbReference>
<evidence type="ECO:0000256" key="12">
    <source>
        <dbReference type="SAM" id="Coils"/>
    </source>
</evidence>
<dbReference type="PANTHER" id="PTHR34220:SF7">
    <property type="entry name" value="SENSOR HISTIDINE KINASE YPDA"/>
    <property type="match status" value="1"/>
</dbReference>
<dbReference type="Pfam" id="PF00672">
    <property type="entry name" value="HAMP"/>
    <property type="match status" value="1"/>
</dbReference>
<dbReference type="Pfam" id="PF02743">
    <property type="entry name" value="dCache_1"/>
    <property type="match status" value="1"/>
</dbReference>
<keyword evidence="11 13" id="KW-0472">Membrane</keyword>
<dbReference type="SMART" id="SM00304">
    <property type="entry name" value="HAMP"/>
    <property type="match status" value="1"/>
</dbReference>
<evidence type="ECO:0000256" key="9">
    <source>
        <dbReference type="ARBA" id="ARBA00022989"/>
    </source>
</evidence>
<keyword evidence="6" id="KW-0808">Transferase</keyword>
<keyword evidence="12" id="KW-0175">Coiled coil</keyword>
<feature type="domain" description="HAMP" evidence="15">
    <location>
        <begin position="325"/>
        <end position="378"/>
    </location>
</feature>
<evidence type="ECO:0000256" key="10">
    <source>
        <dbReference type="ARBA" id="ARBA00023012"/>
    </source>
</evidence>
<evidence type="ECO:0000256" key="13">
    <source>
        <dbReference type="SAM" id="Phobius"/>
    </source>
</evidence>
<keyword evidence="7 13" id="KW-0812">Transmembrane</keyword>
<dbReference type="InterPro" id="IPR033479">
    <property type="entry name" value="dCache_1"/>
</dbReference>
<dbReference type="AlphaFoldDB" id="A0A255HZN3"/>
<evidence type="ECO:0000256" key="2">
    <source>
        <dbReference type="ARBA" id="ARBA00004651"/>
    </source>
</evidence>
<proteinExistence type="predicted"/>
<dbReference type="InterPro" id="IPR003594">
    <property type="entry name" value="HATPase_dom"/>
</dbReference>
<dbReference type="InterPro" id="IPR036890">
    <property type="entry name" value="HATPase_C_sf"/>
</dbReference>
<name>A0A255HZN3_9FIRM</name>
<gene>
    <name evidence="16" type="ORF">C8E03_10434</name>
</gene>
<keyword evidence="9 13" id="KW-1133">Transmembrane helix</keyword>
<evidence type="ECO:0000256" key="6">
    <source>
        <dbReference type="ARBA" id="ARBA00022679"/>
    </source>
</evidence>
<evidence type="ECO:0000256" key="5">
    <source>
        <dbReference type="ARBA" id="ARBA00022553"/>
    </source>
</evidence>
<dbReference type="Pfam" id="PF02518">
    <property type="entry name" value="HATPase_c"/>
    <property type="match status" value="1"/>
</dbReference>
<dbReference type="CDD" id="cd06225">
    <property type="entry name" value="HAMP"/>
    <property type="match status" value="1"/>
</dbReference>
<dbReference type="InterPro" id="IPR003660">
    <property type="entry name" value="HAMP_dom"/>
</dbReference>
<keyword evidence="4" id="KW-1003">Cell membrane</keyword>
<dbReference type="PROSITE" id="PS50885">
    <property type="entry name" value="HAMP"/>
    <property type="match status" value="1"/>
</dbReference>
<dbReference type="SUPFAM" id="SSF55874">
    <property type="entry name" value="ATPase domain of HSP90 chaperone/DNA topoisomerase II/histidine kinase"/>
    <property type="match status" value="1"/>
</dbReference>
<sequence>MTRKQGNLLFRFKSIRGTMIFFFSMIITIALMVFFIISLSYTKETITQNSKNYTMQLMEQVNGDIDSYIEYMENIARLISANKDVIDYLYDENSSKEEAEQIKERVVTQFQTISDAREDIYNIAVLGDNGRNVINNGKDELNPYADLNEMEWYVKARESKDVAILSSSHVQNVIKDDYKWVVTLSCGIQNPNTGKIEGVLFVDLNYSAINNLCEGISLGSKGYVFIVDSQGRIVYHPRQTLLYSGLKNEKVEEVLQGNQTNFTTSEGDESKLYTVFQSEKTGWTVVGVAYLSELMAGREKTQLAYLMTALFLILISGIIAIILSSEITKPLKELASSMKAVQEGHFEHAEIQVLEKNEIGMLSNSFNIMTQKIKELMEEIVREQKAKRKSELRALQSQINPHFLYNTLDSIIWMSESGKNQEVVLMTASLARLFRQSISNEDEIVSIRSELEYTKSYLTIQKMRYKDKLEFEFDVEEAIQEETIVKLVLQPLVENAIYHGIKYKEGKGFIKITGHREQNDIIISIEDNGKGMSAEELSHIFEKKNNARGSKVGVNNVNNRLKLYYGSHYGLKYDSKMNDKTIVEVRIPVTDGGDKDHEK</sequence>
<evidence type="ECO:0000256" key="3">
    <source>
        <dbReference type="ARBA" id="ARBA00012438"/>
    </source>
</evidence>
<evidence type="ECO:0000256" key="7">
    <source>
        <dbReference type="ARBA" id="ARBA00022692"/>
    </source>
</evidence>
<comment type="subcellular location">
    <subcellularLocation>
        <location evidence="2">Cell membrane</location>
        <topology evidence="2">Multi-pass membrane protein</topology>
    </subcellularLocation>
</comment>
<keyword evidence="8 16" id="KW-0418">Kinase</keyword>
<dbReference type="SUPFAM" id="SSF103190">
    <property type="entry name" value="Sensory domain-like"/>
    <property type="match status" value="1"/>
</dbReference>
<keyword evidence="5" id="KW-0597">Phosphoprotein</keyword>
<evidence type="ECO:0000256" key="4">
    <source>
        <dbReference type="ARBA" id="ARBA00022475"/>
    </source>
</evidence>
<protein>
    <recommendedName>
        <fullName evidence="3">histidine kinase</fullName>
        <ecNumber evidence="3">2.7.13.3</ecNumber>
    </recommendedName>
</protein>
<dbReference type="CDD" id="cd18773">
    <property type="entry name" value="PDC1_HK_sensor"/>
    <property type="match status" value="1"/>
</dbReference>
<evidence type="ECO:0000256" key="1">
    <source>
        <dbReference type="ARBA" id="ARBA00000085"/>
    </source>
</evidence>
<dbReference type="InterPro" id="IPR029151">
    <property type="entry name" value="Sensor-like_sf"/>
</dbReference>
<organism evidence="16 17">
    <name type="scientific">Lachnotalea glycerini</name>
    <dbReference type="NCBI Taxonomy" id="1763509"/>
    <lineage>
        <taxon>Bacteria</taxon>
        <taxon>Bacillati</taxon>
        <taxon>Bacillota</taxon>
        <taxon>Clostridia</taxon>
        <taxon>Lachnospirales</taxon>
        <taxon>Lachnospiraceae</taxon>
        <taxon>Lachnotalea</taxon>
    </lineage>
</organism>
<reference evidence="16 17" key="1">
    <citation type="submission" date="2018-05" db="EMBL/GenBank/DDBJ databases">
        <title>Genomic Encyclopedia of Type Strains, Phase IV (KMG-IV): sequencing the most valuable type-strain genomes for metagenomic binning, comparative biology and taxonomic classification.</title>
        <authorList>
            <person name="Goeker M."/>
        </authorList>
    </citation>
    <scope>NUCLEOTIDE SEQUENCE [LARGE SCALE GENOMIC DNA]</scope>
    <source>
        <strain evidence="16 17">DSM 28816</strain>
    </source>
</reference>
<dbReference type="EC" id="2.7.13.3" evidence="3"/>
<evidence type="ECO:0000313" key="16">
    <source>
        <dbReference type="EMBL" id="PXV91027.1"/>
    </source>
</evidence>
<dbReference type="Pfam" id="PF06580">
    <property type="entry name" value="His_kinase"/>
    <property type="match status" value="1"/>
</dbReference>